<keyword evidence="4 6" id="KW-0807">Transducer</keyword>
<protein>
    <submittedName>
        <fullName evidence="11">Methyl-accepting chemotaxis protein</fullName>
    </submittedName>
</protein>
<dbReference type="CDD" id="cd11386">
    <property type="entry name" value="MCP_signal"/>
    <property type="match status" value="1"/>
</dbReference>
<evidence type="ECO:0000256" key="5">
    <source>
        <dbReference type="ARBA" id="ARBA00029447"/>
    </source>
</evidence>
<accession>A0AA96LGB9</accession>
<gene>
    <name evidence="11" type="ORF">MJA45_07000</name>
</gene>
<feature type="domain" description="HAMP" evidence="10">
    <location>
        <begin position="204"/>
        <end position="257"/>
    </location>
</feature>
<dbReference type="GO" id="GO:0006935">
    <property type="term" value="P:chemotaxis"/>
    <property type="evidence" value="ECO:0007669"/>
    <property type="project" value="InterPro"/>
</dbReference>
<organism evidence="11 12">
    <name type="scientific">Paenibacillus aurantius</name>
    <dbReference type="NCBI Taxonomy" id="2918900"/>
    <lineage>
        <taxon>Bacteria</taxon>
        <taxon>Bacillati</taxon>
        <taxon>Bacillota</taxon>
        <taxon>Bacilli</taxon>
        <taxon>Bacillales</taxon>
        <taxon>Paenibacillaceae</taxon>
        <taxon>Paenibacillus</taxon>
    </lineage>
</organism>
<dbReference type="PROSITE" id="PS50111">
    <property type="entry name" value="CHEMOTAXIS_TRANSDUC_2"/>
    <property type="match status" value="1"/>
</dbReference>
<dbReference type="SMART" id="SM00304">
    <property type="entry name" value="HAMP"/>
    <property type="match status" value="1"/>
</dbReference>
<keyword evidence="12" id="KW-1185">Reference proteome</keyword>
<dbReference type="InterPro" id="IPR004090">
    <property type="entry name" value="Chemotax_Me-accpt_rcpt"/>
</dbReference>
<dbReference type="Pfam" id="PF00672">
    <property type="entry name" value="HAMP"/>
    <property type="match status" value="1"/>
</dbReference>
<feature type="domain" description="Methyl-accepting transducer" evidence="9">
    <location>
        <begin position="276"/>
        <end position="512"/>
    </location>
</feature>
<dbReference type="Gene3D" id="1.10.287.950">
    <property type="entry name" value="Methyl-accepting chemotaxis protein"/>
    <property type="match status" value="1"/>
</dbReference>
<dbReference type="SUPFAM" id="SSF58104">
    <property type="entry name" value="Methyl-accepting chemotaxis protein (MCP) signaling domain"/>
    <property type="match status" value="1"/>
</dbReference>
<feature type="region of interest" description="Disordered" evidence="7">
    <location>
        <begin position="512"/>
        <end position="533"/>
    </location>
</feature>
<feature type="transmembrane region" description="Helical" evidence="8">
    <location>
        <begin position="183"/>
        <end position="202"/>
    </location>
</feature>
<proteinExistence type="inferred from homology"/>
<keyword evidence="3 8" id="KW-0472">Membrane</keyword>
<dbReference type="GO" id="GO:0005886">
    <property type="term" value="C:plasma membrane"/>
    <property type="evidence" value="ECO:0007669"/>
    <property type="project" value="UniProtKB-SubCell"/>
</dbReference>
<dbReference type="RefSeq" id="WP_315606552.1">
    <property type="nucleotide sequence ID" value="NZ_CP130318.1"/>
</dbReference>
<dbReference type="PROSITE" id="PS50885">
    <property type="entry name" value="HAMP"/>
    <property type="match status" value="1"/>
</dbReference>
<evidence type="ECO:0000256" key="7">
    <source>
        <dbReference type="SAM" id="MobiDB-lite"/>
    </source>
</evidence>
<keyword evidence="8" id="KW-1133">Transmembrane helix</keyword>
<dbReference type="EMBL" id="CP130318">
    <property type="protein sequence ID" value="WNQ12773.1"/>
    <property type="molecule type" value="Genomic_DNA"/>
</dbReference>
<feature type="compositionally biased region" description="Low complexity" evidence="7">
    <location>
        <begin position="518"/>
        <end position="533"/>
    </location>
</feature>
<evidence type="ECO:0000313" key="11">
    <source>
        <dbReference type="EMBL" id="WNQ12773.1"/>
    </source>
</evidence>
<name>A0AA96LGB9_9BACL</name>
<evidence type="ECO:0000256" key="8">
    <source>
        <dbReference type="SAM" id="Phobius"/>
    </source>
</evidence>
<dbReference type="AlphaFoldDB" id="A0AA96LGB9"/>
<evidence type="ECO:0000259" key="9">
    <source>
        <dbReference type="PROSITE" id="PS50111"/>
    </source>
</evidence>
<evidence type="ECO:0000256" key="3">
    <source>
        <dbReference type="ARBA" id="ARBA00023136"/>
    </source>
</evidence>
<dbReference type="InterPro" id="IPR003660">
    <property type="entry name" value="HAMP_dom"/>
</dbReference>
<dbReference type="Pfam" id="PF00015">
    <property type="entry name" value="MCPsignal"/>
    <property type="match status" value="1"/>
</dbReference>
<dbReference type="KEGG" id="paun:MJA45_07000"/>
<comment type="similarity">
    <text evidence="5">Belongs to the methyl-accepting chemotaxis (MCP) protein family.</text>
</comment>
<evidence type="ECO:0000256" key="6">
    <source>
        <dbReference type="PROSITE-ProRule" id="PRU00284"/>
    </source>
</evidence>
<dbReference type="GO" id="GO:0004888">
    <property type="term" value="F:transmembrane signaling receptor activity"/>
    <property type="evidence" value="ECO:0007669"/>
    <property type="project" value="InterPro"/>
</dbReference>
<evidence type="ECO:0000259" key="10">
    <source>
        <dbReference type="PROSITE" id="PS50885"/>
    </source>
</evidence>
<evidence type="ECO:0000256" key="4">
    <source>
        <dbReference type="ARBA" id="ARBA00023224"/>
    </source>
</evidence>
<dbReference type="CDD" id="cd06225">
    <property type="entry name" value="HAMP"/>
    <property type="match status" value="1"/>
</dbReference>
<comment type="subcellular location">
    <subcellularLocation>
        <location evidence="1">Cell membrane</location>
    </subcellularLocation>
</comment>
<sequence>MKLTAKMLLMFAVLILLAMSASLTGIVSLGLADRDSRHLAEEDVAFLSQYKNIYAQGLQRGQAVRNLLLNPNDAKAMDNFNNAVKDSEALFETLRSLSSEHGLDPAEIEALNVLSKKDVELQRKAVGLALTDSKGALKVIVEEETPVWREMKDRYFATEQKVDELFAASAAELKEGIRTSTEILYGIVVLFLVCSGGILWYMNRSITRPVLQASRQVGEIAKGNLAVALLPAVRKDELGGLARSLNEMVAQLQGLVGGIKLTSEQLASSSEALSVISDETTRAGRQVTSSIEQLAGGTETQLYGVQEATRAMEELATAVQRIAESSAEAAERASATAREAQTGQQALHGADAQMEAIRDSVGRTAEEIGSLRLRSEEIGEIIGVIKEISGQTQLLALNASIEAARAGDAGRGFAVVAGEVKKLALQSEASAGKIEALVSGLQQATGRAVQAMERGKAEVEKGRSVMNEAGEALHSILTETGEVAGQIQEISAAAEQMSAGTEQISASMEEMSRISGDSAAESQNAAAAAEEQLASMEEIADSARALKESAGRLRSMTEAFQGEARD</sequence>
<evidence type="ECO:0000256" key="1">
    <source>
        <dbReference type="ARBA" id="ARBA00004236"/>
    </source>
</evidence>
<evidence type="ECO:0000256" key="2">
    <source>
        <dbReference type="ARBA" id="ARBA00022475"/>
    </source>
</evidence>
<reference evidence="11 12" key="1">
    <citation type="submission" date="2022-02" db="EMBL/GenBank/DDBJ databases">
        <title>Paenibacillus sp. MBLB1776 Whole Genome Shotgun Sequencing.</title>
        <authorList>
            <person name="Hwang C.Y."/>
            <person name="Cho E.-S."/>
            <person name="Seo M.-J."/>
        </authorList>
    </citation>
    <scope>NUCLEOTIDE SEQUENCE [LARGE SCALE GENOMIC DNA]</scope>
    <source>
        <strain evidence="11 12">MBLB1776</strain>
    </source>
</reference>
<evidence type="ECO:0000313" key="12">
    <source>
        <dbReference type="Proteomes" id="UP001305702"/>
    </source>
</evidence>
<dbReference type="SMART" id="SM00283">
    <property type="entry name" value="MA"/>
    <property type="match status" value="1"/>
</dbReference>
<dbReference type="PRINTS" id="PR00260">
    <property type="entry name" value="CHEMTRNSDUCR"/>
</dbReference>
<dbReference type="GO" id="GO:0007165">
    <property type="term" value="P:signal transduction"/>
    <property type="evidence" value="ECO:0007669"/>
    <property type="project" value="UniProtKB-KW"/>
</dbReference>
<keyword evidence="2" id="KW-1003">Cell membrane</keyword>
<dbReference type="InterPro" id="IPR004089">
    <property type="entry name" value="MCPsignal_dom"/>
</dbReference>
<dbReference type="Proteomes" id="UP001305702">
    <property type="component" value="Chromosome"/>
</dbReference>
<dbReference type="PANTHER" id="PTHR32089:SF112">
    <property type="entry name" value="LYSOZYME-LIKE PROTEIN-RELATED"/>
    <property type="match status" value="1"/>
</dbReference>
<keyword evidence="8" id="KW-0812">Transmembrane</keyword>
<dbReference type="PANTHER" id="PTHR32089">
    <property type="entry name" value="METHYL-ACCEPTING CHEMOTAXIS PROTEIN MCPB"/>
    <property type="match status" value="1"/>
</dbReference>